<accession>A0A139AHU8</accession>
<dbReference type="EMBL" id="KQ965754">
    <property type="protein sequence ID" value="KXS16340.1"/>
    <property type="molecule type" value="Genomic_DNA"/>
</dbReference>
<gene>
    <name evidence="2" type="ORF">M427DRAFT_55760</name>
</gene>
<evidence type="ECO:0000313" key="3">
    <source>
        <dbReference type="Proteomes" id="UP000070544"/>
    </source>
</evidence>
<reference evidence="2 3" key="1">
    <citation type="journal article" date="2015" name="Genome Biol. Evol.">
        <title>Phylogenomic analyses indicate that early fungi evolved digesting cell walls of algal ancestors of land plants.</title>
        <authorList>
            <person name="Chang Y."/>
            <person name="Wang S."/>
            <person name="Sekimoto S."/>
            <person name="Aerts A.L."/>
            <person name="Choi C."/>
            <person name="Clum A."/>
            <person name="LaButti K.M."/>
            <person name="Lindquist E.A."/>
            <person name="Yee Ngan C."/>
            <person name="Ohm R.A."/>
            <person name="Salamov A.A."/>
            <person name="Grigoriev I.V."/>
            <person name="Spatafora J.W."/>
            <person name="Berbee M.L."/>
        </authorList>
    </citation>
    <scope>NUCLEOTIDE SEQUENCE [LARGE SCALE GENOMIC DNA]</scope>
    <source>
        <strain evidence="2 3">JEL478</strain>
    </source>
</reference>
<feature type="compositionally biased region" description="Low complexity" evidence="1">
    <location>
        <begin position="33"/>
        <end position="62"/>
    </location>
</feature>
<dbReference type="AlphaFoldDB" id="A0A139AHU8"/>
<organism evidence="2 3">
    <name type="scientific">Gonapodya prolifera (strain JEL478)</name>
    <name type="common">Monoblepharis prolifera</name>
    <dbReference type="NCBI Taxonomy" id="1344416"/>
    <lineage>
        <taxon>Eukaryota</taxon>
        <taxon>Fungi</taxon>
        <taxon>Fungi incertae sedis</taxon>
        <taxon>Chytridiomycota</taxon>
        <taxon>Chytridiomycota incertae sedis</taxon>
        <taxon>Monoblepharidomycetes</taxon>
        <taxon>Monoblepharidales</taxon>
        <taxon>Gonapodyaceae</taxon>
        <taxon>Gonapodya</taxon>
    </lineage>
</organism>
<sequence>MPESSAALAIVAGNLSPGKPTTPARPSSDILHTSRTPSPSSSVTLTPPATPTSPSSPSTPTSECRRVSFRPVVEVFWVTEEELARSHKDYLKAKRKEDAKKRPHVAPGSPISPDSPGRNSPNRAPARLSAGVVARKLGMMFAGV</sequence>
<keyword evidence="3" id="KW-1185">Reference proteome</keyword>
<proteinExistence type="predicted"/>
<evidence type="ECO:0000313" key="2">
    <source>
        <dbReference type="EMBL" id="KXS16340.1"/>
    </source>
</evidence>
<feature type="region of interest" description="Disordered" evidence="1">
    <location>
        <begin position="90"/>
        <end position="128"/>
    </location>
</feature>
<protein>
    <submittedName>
        <fullName evidence="2">Uncharacterized protein</fullName>
    </submittedName>
</protein>
<name>A0A139AHU8_GONPJ</name>
<feature type="compositionally biased region" description="Basic and acidic residues" evidence="1">
    <location>
        <begin position="90"/>
        <end position="100"/>
    </location>
</feature>
<evidence type="ECO:0000256" key="1">
    <source>
        <dbReference type="SAM" id="MobiDB-lite"/>
    </source>
</evidence>
<feature type="region of interest" description="Disordered" evidence="1">
    <location>
        <begin position="1"/>
        <end position="65"/>
    </location>
</feature>
<dbReference type="Proteomes" id="UP000070544">
    <property type="component" value="Unassembled WGS sequence"/>
</dbReference>